<dbReference type="FunFam" id="1.10.238.10:FF:000029">
    <property type="entry name" value="Signal transducer and transcription activator 6"/>
    <property type="match status" value="1"/>
</dbReference>
<evidence type="ECO:0000313" key="16">
    <source>
        <dbReference type="EMBL" id="CAG5126270.1"/>
    </source>
</evidence>
<dbReference type="SUPFAM" id="SSF49417">
    <property type="entry name" value="p53-like transcription factors"/>
    <property type="match status" value="1"/>
</dbReference>
<dbReference type="Pfam" id="PF21354">
    <property type="entry name" value="STAT_linker"/>
    <property type="match status" value="1"/>
</dbReference>
<dbReference type="PROSITE" id="PS50001">
    <property type="entry name" value="SH2"/>
    <property type="match status" value="1"/>
</dbReference>
<dbReference type="InterPro" id="IPR015988">
    <property type="entry name" value="STAT_TF_CC"/>
</dbReference>
<evidence type="ECO:0000256" key="11">
    <source>
        <dbReference type="ARBA" id="ARBA00023242"/>
    </source>
</evidence>
<keyword evidence="17" id="KW-1185">Reference proteome</keyword>
<dbReference type="InterPro" id="IPR013800">
    <property type="entry name" value="STAT_TF_alpha"/>
</dbReference>
<dbReference type="Pfam" id="PF02864">
    <property type="entry name" value="STAT_bind"/>
    <property type="match status" value="1"/>
</dbReference>
<evidence type="ECO:0000256" key="1">
    <source>
        <dbReference type="ARBA" id="ARBA00004123"/>
    </source>
</evidence>
<evidence type="ECO:0000256" key="10">
    <source>
        <dbReference type="ARBA" id="ARBA00023163"/>
    </source>
</evidence>
<dbReference type="GO" id="GO:0001228">
    <property type="term" value="F:DNA-binding transcription activator activity, RNA polymerase II-specific"/>
    <property type="evidence" value="ECO:0007669"/>
    <property type="project" value="UniProtKB-ARBA"/>
</dbReference>
<dbReference type="InterPro" id="IPR048988">
    <property type="entry name" value="STAT_linker"/>
</dbReference>
<dbReference type="InterPro" id="IPR008967">
    <property type="entry name" value="p53-like_TF_DNA-bd_sf"/>
</dbReference>
<keyword evidence="5 13" id="KW-0597">Phosphoprotein</keyword>
<keyword evidence="6 12" id="KW-0727">SH2 domain</keyword>
<evidence type="ECO:0000256" key="7">
    <source>
        <dbReference type="ARBA" id="ARBA00023015"/>
    </source>
</evidence>
<sequence length="661" mass="75337">MPDQTVHEGEQQPENDKIARAIHQLQLRTKSTDNELKSLKQKQESFILSFSDSQRINGMRQQLRQTMNSESPEFKQKENQLKNEKEQIEQKLAILANELLNLRIELSRKYEQTISGLQELQKEVLDNELLSWKRQQQLAGNGPIMSNSSLTTLQQWCDTLADMIWQNRQQVKKLAQLQQQLPIKDPEGREQPLPRLNDAITNLLSSLVTSTFVVEQQPPQVLKKDSRFSAAVSLLVGGRLNVHMNPPQVKVTIISEHQANDLLKPKSDFKTKDCSSGEILNNTGTMEYQANSGHLGITFRNMQLKKIKRADKKGSESVTEEKFCLLFQSEFSLGGNELVFQVWTLSLPVVVTVHGNQECNATATVLWDNAFAEPERLPFAVPDKVEWNFLADQLNLKFSYSTGRGLNQASLTYLASKLFGNNDPSTCKISWAQFNKDTLSNRSFTFWEWFYAILKLTKEHLKDLWMDDAIMGFVGKNEAQSLLSGQPYGTFLLRFSDSEIGGITIAWTGEKDVLNLAPFTAKDFNIRGLADRIRDLNSLVSLYPNRGKDLVFSKYYTPADEKMDPRGYVCPVLKTTIPKQFNSPGDVEIKQPFSQEYVYDSNLNSVQSMEEIPFMYSTESPEEFVDMDDCLNMLTDYMPNDIDEVNDINIEQLIESHNCTG</sequence>
<keyword evidence="11 13" id="KW-0539">Nucleus</keyword>
<dbReference type="Pfam" id="PF01017">
    <property type="entry name" value="STAT_alpha"/>
    <property type="match status" value="1"/>
</dbReference>
<dbReference type="InterPro" id="IPR001217">
    <property type="entry name" value="STAT"/>
</dbReference>
<dbReference type="GO" id="GO:0005737">
    <property type="term" value="C:cytoplasm"/>
    <property type="evidence" value="ECO:0007669"/>
    <property type="project" value="UniProtKB-SubCell"/>
</dbReference>
<dbReference type="OrthoDB" id="19300at2759"/>
<dbReference type="GO" id="GO:0007166">
    <property type="term" value="P:cell surface receptor signaling pathway"/>
    <property type="evidence" value="ECO:0007669"/>
    <property type="project" value="UniProtKB-ARBA"/>
</dbReference>
<evidence type="ECO:0000256" key="4">
    <source>
        <dbReference type="ARBA" id="ARBA00022490"/>
    </source>
</evidence>
<dbReference type="InterPro" id="IPR013801">
    <property type="entry name" value="STAT_TF_DNA-bd"/>
</dbReference>
<evidence type="ECO:0000313" key="17">
    <source>
        <dbReference type="Proteomes" id="UP000678393"/>
    </source>
</evidence>
<evidence type="ECO:0000256" key="3">
    <source>
        <dbReference type="ARBA" id="ARBA00005586"/>
    </source>
</evidence>
<evidence type="ECO:0000256" key="8">
    <source>
        <dbReference type="ARBA" id="ARBA00023125"/>
    </source>
</evidence>
<dbReference type="Gene3D" id="2.60.40.630">
    <property type="entry name" value="STAT transcription factor, DNA-binding domain"/>
    <property type="match status" value="1"/>
</dbReference>
<proteinExistence type="inferred from homology"/>
<feature type="domain" description="SH2" evidence="15">
    <location>
        <begin position="465"/>
        <end position="559"/>
    </location>
</feature>
<dbReference type="Proteomes" id="UP000678393">
    <property type="component" value="Unassembled WGS sequence"/>
</dbReference>
<accession>A0A8S3ZER2</accession>
<dbReference type="AlphaFoldDB" id="A0A8S3ZER2"/>
<keyword evidence="7 13" id="KW-0805">Transcription regulation</keyword>
<dbReference type="InterPro" id="IPR012345">
    <property type="entry name" value="STAT_TF_DNA-bd_N"/>
</dbReference>
<protein>
    <recommendedName>
        <fullName evidence="13">Signal transducer and activator of transcription</fullName>
    </recommendedName>
</protein>
<dbReference type="Gene3D" id="1.10.238.10">
    <property type="entry name" value="EF-hand"/>
    <property type="match status" value="1"/>
</dbReference>
<comment type="subcellular location">
    <subcellularLocation>
        <location evidence="2 13">Cytoplasm</location>
    </subcellularLocation>
    <subcellularLocation>
        <location evidence="1 13">Nucleus</location>
    </subcellularLocation>
</comment>
<dbReference type="PANTHER" id="PTHR11801">
    <property type="entry name" value="SIGNAL TRANSDUCER AND ACTIVATOR OF TRANSCRIPTION"/>
    <property type="match status" value="1"/>
</dbReference>
<dbReference type="CDD" id="cd16855">
    <property type="entry name" value="STAT5_CCD"/>
    <property type="match status" value="1"/>
</dbReference>
<dbReference type="InterPro" id="IPR036860">
    <property type="entry name" value="SH2_dom_sf"/>
</dbReference>
<gene>
    <name evidence="16" type="ORF">CUNI_LOCUS11828</name>
</gene>
<evidence type="ECO:0000256" key="6">
    <source>
        <dbReference type="ARBA" id="ARBA00022999"/>
    </source>
</evidence>
<organism evidence="16 17">
    <name type="scientific">Candidula unifasciata</name>
    <dbReference type="NCBI Taxonomy" id="100452"/>
    <lineage>
        <taxon>Eukaryota</taxon>
        <taxon>Metazoa</taxon>
        <taxon>Spiralia</taxon>
        <taxon>Lophotrochozoa</taxon>
        <taxon>Mollusca</taxon>
        <taxon>Gastropoda</taxon>
        <taxon>Heterobranchia</taxon>
        <taxon>Euthyneura</taxon>
        <taxon>Panpulmonata</taxon>
        <taxon>Eupulmonata</taxon>
        <taxon>Stylommatophora</taxon>
        <taxon>Helicina</taxon>
        <taxon>Helicoidea</taxon>
        <taxon>Geomitridae</taxon>
        <taxon>Candidula</taxon>
    </lineage>
</organism>
<dbReference type="InterPro" id="IPR000980">
    <property type="entry name" value="SH2"/>
</dbReference>
<dbReference type="GO" id="GO:0005634">
    <property type="term" value="C:nucleus"/>
    <property type="evidence" value="ECO:0007669"/>
    <property type="project" value="UniProtKB-SubCell"/>
</dbReference>
<evidence type="ECO:0000256" key="12">
    <source>
        <dbReference type="PROSITE-ProRule" id="PRU00191"/>
    </source>
</evidence>
<dbReference type="SUPFAM" id="SSF47655">
    <property type="entry name" value="STAT"/>
    <property type="match status" value="1"/>
</dbReference>
<evidence type="ECO:0000256" key="2">
    <source>
        <dbReference type="ARBA" id="ARBA00004496"/>
    </source>
</evidence>
<evidence type="ECO:0000259" key="15">
    <source>
        <dbReference type="PROSITE" id="PS50001"/>
    </source>
</evidence>
<name>A0A8S3ZER2_9EUPU</name>
<dbReference type="CDD" id="cd09919">
    <property type="entry name" value="SH2_STAT_family"/>
    <property type="match status" value="1"/>
</dbReference>
<dbReference type="FunFam" id="2.60.40.630:FF:000003">
    <property type="entry name" value="Signal transducer and transcription activator 6"/>
    <property type="match status" value="1"/>
</dbReference>
<dbReference type="EMBL" id="CAJHNH020002313">
    <property type="protein sequence ID" value="CAG5126270.1"/>
    <property type="molecule type" value="Genomic_DNA"/>
</dbReference>
<dbReference type="Pfam" id="PF00017">
    <property type="entry name" value="SH2"/>
    <property type="match status" value="1"/>
</dbReference>
<evidence type="ECO:0000256" key="9">
    <source>
        <dbReference type="ARBA" id="ARBA00023159"/>
    </source>
</evidence>
<feature type="coiled-coil region" evidence="14">
    <location>
        <begin position="71"/>
        <end position="123"/>
    </location>
</feature>
<dbReference type="GO" id="GO:0000977">
    <property type="term" value="F:RNA polymerase II transcription regulatory region sequence-specific DNA binding"/>
    <property type="evidence" value="ECO:0007669"/>
    <property type="project" value="UniProtKB-ARBA"/>
</dbReference>
<comment type="similarity">
    <text evidence="3 13">Belongs to the transcription factor STAT family.</text>
</comment>
<evidence type="ECO:0000256" key="13">
    <source>
        <dbReference type="RuleBase" id="RU046415"/>
    </source>
</evidence>
<evidence type="ECO:0000256" key="5">
    <source>
        <dbReference type="ARBA" id="ARBA00022553"/>
    </source>
</evidence>
<keyword evidence="4 13" id="KW-0963">Cytoplasm</keyword>
<keyword evidence="8 13" id="KW-0238">DNA-binding</keyword>
<keyword evidence="9 13" id="KW-0010">Activator</keyword>
<dbReference type="Gene3D" id="1.20.1050.20">
    <property type="entry name" value="STAT transcription factor, all-alpha domain"/>
    <property type="match status" value="1"/>
</dbReference>
<comment type="caution">
    <text evidence="16">The sequence shown here is derived from an EMBL/GenBank/DDBJ whole genome shotgun (WGS) entry which is preliminary data.</text>
</comment>
<keyword evidence="10 13" id="KW-0804">Transcription</keyword>
<dbReference type="InterPro" id="IPR046994">
    <property type="entry name" value="STAT5_CC"/>
</dbReference>
<evidence type="ECO:0000256" key="14">
    <source>
        <dbReference type="SAM" id="Coils"/>
    </source>
</evidence>
<reference evidence="16" key="1">
    <citation type="submission" date="2021-04" db="EMBL/GenBank/DDBJ databases">
        <authorList>
            <consortium name="Molecular Ecology Group"/>
        </authorList>
    </citation>
    <scope>NUCLEOTIDE SEQUENCE</scope>
</reference>
<keyword evidence="14" id="KW-0175">Coiled coil</keyword>
<dbReference type="SUPFAM" id="SSF55550">
    <property type="entry name" value="SH2 domain"/>
    <property type="match status" value="1"/>
</dbReference>
<dbReference type="Gene3D" id="3.30.505.10">
    <property type="entry name" value="SH2 domain"/>
    <property type="match status" value="1"/>
</dbReference>